<name>A0ABR0H7U5_9PEZI</name>
<dbReference type="InterPro" id="IPR016477">
    <property type="entry name" value="Fructo-/Ketosamine-3-kinase"/>
</dbReference>
<evidence type="ECO:0000313" key="1">
    <source>
        <dbReference type="EMBL" id="KAK4664115.1"/>
    </source>
</evidence>
<dbReference type="Gene3D" id="3.90.1200.10">
    <property type="match status" value="1"/>
</dbReference>
<gene>
    <name evidence="1" type="ORF">QC763_0082560</name>
</gene>
<evidence type="ECO:0000313" key="2">
    <source>
        <dbReference type="Proteomes" id="UP001326199"/>
    </source>
</evidence>
<dbReference type="PANTHER" id="PTHR12149:SF8">
    <property type="entry name" value="PROTEIN-RIBULOSAMINE 3-KINASE"/>
    <property type="match status" value="1"/>
</dbReference>
<accession>A0ABR0H7U5</accession>
<comment type="caution">
    <text evidence="1">The sequence shown here is derived from an EMBL/GenBank/DDBJ whole genome shotgun (WGS) entry which is preliminary data.</text>
</comment>
<dbReference type="Proteomes" id="UP001326199">
    <property type="component" value="Unassembled WGS sequence"/>
</dbReference>
<reference evidence="1 2" key="1">
    <citation type="journal article" date="2023" name="bioRxiv">
        <title>High-quality genome assemblies of four members of thePodospora anserinaspecies complex.</title>
        <authorList>
            <person name="Ament-Velasquez S.L."/>
            <person name="Vogan A.A."/>
            <person name="Wallerman O."/>
            <person name="Hartmann F."/>
            <person name="Gautier V."/>
            <person name="Silar P."/>
            <person name="Giraud T."/>
            <person name="Johannesson H."/>
        </authorList>
    </citation>
    <scope>NUCLEOTIDE SEQUENCE [LARGE SCALE GENOMIC DNA]</scope>
    <source>
        <strain evidence="1 2">CBS 411.78</strain>
    </source>
</reference>
<dbReference type="GeneID" id="87926300"/>
<dbReference type="RefSeq" id="XP_062764081.1">
    <property type="nucleotide sequence ID" value="XM_062906131.1"/>
</dbReference>
<sequence>MLEPLEGKIKPCLIHSDLWDENSAANETTGKPFVFDPTTLYAHNEHEIGNWRAVRHRLSRKEYVEQYKRCFPPDEPVEERNDRNLLYSLRFDLSAAVLIPGSDPREM</sequence>
<organism evidence="1 2">
    <name type="scientific">Podospora pseudopauciseta</name>
    <dbReference type="NCBI Taxonomy" id="2093780"/>
    <lineage>
        <taxon>Eukaryota</taxon>
        <taxon>Fungi</taxon>
        <taxon>Dikarya</taxon>
        <taxon>Ascomycota</taxon>
        <taxon>Pezizomycotina</taxon>
        <taxon>Sordariomycetes</taxon>
        <taxon>Sordariomycetidae</taxon>
        <taxon>Sordariales</taxon>
        <taxon>Podosporaceae</taxon>
        <taxon>Podospora</taxon>
    </lineage>
</organism>
<dbReference type="EMBL" id="JAFFHB010000007">
    <property type="protein sequence ID" value="KAK4664115.1"/>
    <property type="molecule type" value="Genomic_DNA"/>
</dbReference>
<dbReference type="PANTHER" id="PTHR12149">
    <property type="entry name" value="FRUCTOSAMINE 3 KINASE-RELATED PROTEIN"/>
    <property type="match status" value="1"/>
</dbReference>
<proteinExistence type="predicted"/>
<evidence type="ECO:0008006" key="3">
    <source>
        <dbReference type="Google" id="ProtNLM"/>
    </source>
</evidence>
<dbReference type="Pfam" id="PF03881">
    <property type="entry name" value="Fructosamin_kin"/>
    <property type="match status" value="1"/>
</dbReference>
<keyword evidence="2" id="KW-1185">Reference proteome</keyword>
<protein>
    <recommendedName>
        <fullName evidence="3">Protein-ribulosamine 3-kinase</fullName>
    </recommendedName>
</protein>